<dbReference type="GO" id="GO:0016020">
    <property type="term" value="C:membrane"/>
    <property type="evidence" value="ECO:0007669"/>
    <property type="project" value="UniProtKB-SubCell"/>
</dbReference>
<dbReference type="OrthoDB" id="270970at2759"/>
<dbReference type="PROSITE" id="PS50004">
    <property type="entry name" value="C2"/>
    <property type="match status" value="1"/>
</dbReference>
<dbReference type="PANTHER" id="PTHR47042:SF4">
    <property type="entry name" value="OS02G0313700 PROTEIN"/>
    <property type="match status" value="1"/>
</dbReference>
<feature type="domain" description="C2" evidence="8">
    <location>
        <begin position="270"/>
        <end position="384"/>
    </location>
</feature>
<dbReference type="EMBL" id="KZ451950">
    <property type="protein sequence ID" value="PKA59111.1"/>
    <property type="molecule type" value="Genomic_DNA"/>
</dbReference>
<evidence type="ECO:0000256" key="7">
    <source>
        <dbReference type="SAM" id="Phobius"/>
    </source>
</evidence>
<feature type="transmembrane region" description="Helical" evidence="7">
    <location>
        <begin position="12"/>
        <end position="42"/>
    </location>
</feature>
<feature type="region of interest" description="Disordered" evidence="6">
    <location>
        <begin position="409"/>
        <end position="430"/>
    </location>
</feature>
<keyword evidence="11" id="KW-1185">Reference proteome</keyword>
<dbReference type="InterPro" id="IPR035892">
    <property type="entry name" value="C2_domain_sf"/>
</dbReference>
<proteinExistence type="predicted"/>
<name>A0A2I0AU92_9ASPA</name>
<keyword evidence="5 7" id="KW-0472">Membrane</keyword>
<dbReference type="SMART" id="SM00239">
    <property type="entry name" value="C2"/>
    <property type="match status" value="1"/>
</dbReference>
<dbReference type="SUPFAM" id="SSF49562">
    <property type="entry name" value="C2 domain (Calcium/lipid-binding domain, CaLB)"/>
    <property type="match status" value="1"/>
</dbReference>
<evidence type="ECO:0000256" key="3">
    <source>
        <dbReference type="ARBA" id="ARBA00023055"/>
    </source>
</evidence>
<sequence length="666" mass="75654">MDITEVSIIHHIAMVLLVLWILASIGWSHTLLYFLSLLYLFAVNQHYTERLRRKLQYEERKYANQRRLLSDSETVRWLNHAVEKIWPICMEQVASQHFLLPIIPWFLDKYKPWTASKAVVEHLYLGRNPPMFTEIRVLNESSDDDHLVLELGMAFLSGKDMSAILAVQLRKSLGLGIWTNMHITGMHIEGKVLVGVKFLRQWPFIGRVRVCFTEAPYFQMTVKPIFNHGIDVTELPGIAGWLDNILAVAFQQTLVEPNMLVIDVDKFVSTPSESWFSIREKPPVAYMKLEIIEGASMKPSDLNGLADPYVKGHLGTFRFRTKTQKKTLSPKWYEEFKIPISTWGTPNTLYLEVRDKDHIFDDMLGECLVNISELRGGQRHDKWLTLKNIKTGRLHIAVTLYEDEQELSKMSEASTPKPTSNAQNNKVDSSLEEENNQMADVFEPIKIEGHEKTGVWVHRPGQDVCQTWETRKGRQRLPETELQLESNEGNDSPRSEASTTQCSEENGDSKKLHRRGTVSRGLKKIGSLFQKSPRKGNLREGKEESEDSVPTPRPNIRAVDQQVTAVRIILDDSFIADPGDLIDENGNCTPGKNDVNSPEKKDISSNSIKQAGLPSPIVKGVLKRKGSSKSRLDQELVSTDSQKSVKIAVERTGMDDMLSDNKALTE</sequence>
<dbReference type="AlphaFoldDB" id="A0A2I0AU92"/>
<feature type="region of interest" description="Disordered" evidence="6">
    <location>
        <begin position="581"/>
        <end position="641"/>
    </location>
</feature>
<dbReference type="Pfam" id="PF00168">
    <property type="entry name" value="C2"/>
    <property type="match status" value="1"/>
</dbReference>
<gene>
    <name evidence="10" type="primary">NTMC2T6.1</name>
    <name evidence="10" type="ORF">AXF42_Ash001204</name>
</gene>
<feature type="compositionally biased region" description="Polar residues" evidence="6">
    <location>
        <begin position="411"/>
        <end position="428"/>
    </location>
</feature>
<dbReference type="Proteomes" id="UP000236161">
    <property type="component" value="Unassembled WGS sequence"/>
</dbReference>
<keyword evidence="3" id="KW-0445">Lipid transport</keyword>
<keyword evidence="7" id="KW-0812">Transmembrane</keyword>
<keyword evidence="4" id="KW-0446">Lipid-binding</keyword>
<evidence type="ECO:0000256" key="1">
    <source>
        <dbReference type="ARBA" id="ARBA00004370"/>
    </source>
</evidence>
<evidence type="ECO:0000256" key="2">
    <source>
        <dbReference type="ARBA" id="ARBA00022448"/>
    </source>
</evidence>
<dbReference type="InterPro" id="IPR000008">
    <property type="entry name" value="C2_dom"/>
</dbReference>
<dbReference type="CDD" id="cd21669">
    <property type="entry name" value="SMP_SF"/>
    <property type="match status" value="1"/>
</dbReference>
<dbReference type="InterPro" id="IPR031468">
    <property type="entry name" value="SMP_LBD"/>
</dbReference>
<dbReference type="STRING" id="1088818.A0A2I0AU92"/>
<evidence type="ECO:0000256" key="5">
    <source>
        <dbReference type="ARBA" id="ARBA00023136"/>
    </source>
</evidence>
<organism evidence="10 11">
    <name type="scientific">Apostasia shenzhenica</name>
    <dbReference type="NCBI Taxonomy" id="1088818"/>
    <lineage>
        <taxon>Eukaryota</taxon>
        <taxon>Viridiplantae</taxon>
        <taxon>Streptophyta</taxon>
        <taxon>Embryophyta</taxon>
        <taxon>Tracheophyta</taxon>
        <taxon>Spermatophyta</taxon>
        <taxon>Magnoliopsida</taxon>
        <taxon>Liliopsida</taxon>
        <taxon>Asparagales</taxon>
        <taxon>Orchidaceae</taxon>
        <taxon>Apostasioideae</taxon>
        <taxon>Apostasia</taxon>
    </lineage>
</organism>
<dbReference type="InterPro" id="IPR052847">
    <property type="entry name" value="Ext_Synaptotagmin/KAHRP-like"/>
</dbReference>
<dbReference type="Gene3D" id="2.60.40.150">
    <property type="entry name" value="C2 domain"/>
    <property type="match status" value="1"/>
</dbReference>
<evidence type="ECO:0000259" key="9">
    <source>
        <dbReference type="PROSITE" id="PS51847"/>
    </source>
</evidence>
<reference evidence="10 11" key="1">
    <citation type="journal article" date="2017" name="Nature">
        <title>The Apostasia genome and the evolution of orchids.</title>
        <authorList>
            <person name="Zhang G.Q."/>
            <person name="Liu K.W."/>
            <person name="Li Z."/>
            <person name="Lohaus R."/>
            <person name="Hsiao Y.Y."/>
            <person name="Niu S.C."/>
            <person name="Wang J.Y."/>
            <person name="Lin Y.C."/>
            <person name="Xu Q."/>
            <person name="Chen L.J."/>
            <person name="Yoshida K."/>
            <person name="Fujiwara S."/>
            <person name="Wang Z.W."/>
            <person name="Zhang Y.Q."/>
            <person name="Mitsuda N."/>
            <person name="Wang M."/>
            <person name="Liu G.H."/>
            <person name="Pecoraro L."/>
            <person name="Huang H.X."/>
            <person name="Xiao X.J."/>
            <person name="Lin M."/>
            <person name="Wu X.Y."/>
            <person name="Wu W.L."/>
            <person name="Chen Y.Y."/>
            <person name="Chang S.B."/>
            <person name="Sakamoto S."/>
            <person name="Ohme-Takagi M."/>
            <person name="Yagi M."/>
            <person name="Zeng S.J."/>
            <person name="Shen C.Y."/>
            <person name="Yeh C.M."/>
            <person name="Luo Y.B."/>
            <person name="Tsai W.C."/>
            <person name="Van de Peer Y."/>
            <person name="Liu Z.J."/>
        </authorList>
    </citation>
    <scope>NUCLEOTIDE SEQUENCE [LARGE SCALE GENOMIC DNA]</scope>
    <source>
        <strain evidence="11">cv. Shenzhen</strain>
        <tissue evidence="10">Stem</tissue>
    </source>
</reference>
<accession>A0A2I0AU92</accession>
<evidence type="ECO:0000313" key="11">
    <source>
        <dbReference type="Proteomes" id="UP000236161"/>
    </source>
</evidence>
<feature type="domain" description="SMP-LTD" evidence="9">
    <location>
        <begin position="71"/>
        <end position="265"/>
    </location>
</feature>
<keyword evidence="7" id="KW-1133">Transmembrane helix</keyword>
<dbReference type="GO" id="GO:0006869">
    <property type="term" value="P:lipid transport"/>
    <property type="evidence" value="ECO:0007669"/>
    <property type="project" value="UniProtKB-KW"/>
</dbReference>
<evidence type="ECO:0000256" key="4">
    <source>
        <dbReference type="ARBA" id="ARBA00023121"/>
    </source>
</evidence>
<keyword evidence="2" id="KW-0813">Transport</keyword>
<evidence type="ECO:0000259" key="8">
    <source>
        <dbReference type="PROSITE" id="PS50004"/>
    </source>
</evidence>
<dbReference type="CDD" id="cd00030">
    <property type="entry name" value="C2"/>
    <property type="match status" value="1"/>
</dbReference>
<protein>
    <submittedName>
        <fullName evidence="10">C2 domain-containing protein</fullName>
    </submittedName>
</protein>
<evidence type="ECO:0000256" key="6">
    <source>
        <dbReference type="SAM" id="MobiDB-lite"/>
    </source>
</evidence>
<dbReference type="PROSITE" id="PS51847">
    <property type="entry name" value="SMP"/>
    <property type="match status" value="1"/>
</dbReference>
<dbReference type="GO" id="GO:0008289">
    <property type="term" value="F:lipid binding"/>
    <property type="evidence" value="ECO:0007669"/>
    <property type="project" value="UniProtKB-KW"/>
</dbReference>
<dbReference type="Pfam" id="PF25669">
    <property type="entry name" value="SMP_MUG190-like"/>
    <property type="match status" value="1"/>
</dbReference>
<dbReference type="PANTHER" id="PTHR47042">
    <property type="entry name" value="C2 DOMAIN-CONTAINING PROTEIN-LIKE"/>
    <property type="match status" value="1"/>
</dbReference>
<feature type="compositionally biased region" description="Basic and acidic residues" evidence="6">
    <location>
        <begin position="469"/>
        <end position="479"/>
    </location>
</feature>
<feature type="region of interest" description="Disordered" evidence="6">
    <location>
        <begin position="467"/>
        <end position="555"/>
    </location>
</feature>
<feature type="compositionally biased region" description="Basic residues" evidence="6">
    <location>
        <begin position="511"/>
        <end position="523"/>
    </location>
</feature>
<comment type="subcellular location">
    <subcellularLocation>
        <location evidence="1">Membrane</location>
    </subcellularLocation>
</comment>
<feature type="compositionally biased region" description="Polar residues" evidence="6">
    <location>
        <begin position="586"/>
        <end position="596"/>
    </location>
</feature>
<feature type="compositionally biased region" description="Polar residues" evidence="6">
    <location>
        <begin position="483"/>
        <end position="504"/>
    </location>
</feature>
<evidence type="ECO:0000313" key="10">
    <source>
        <dbReference type="EMBL" id="PKA59111.1"/>
    </source>
</evidence>